<name>A0A2Z3GW05_9BACT</name>
<dbReference type="KEGG" id="gog:C1280_06715"/>
<evidence type="ECO:0000259" key="2">
    <source>
        <dbReference type="Pfam" id="PF13648"/>
    </source>
</evidence>
<dbReference type="EMBL" id="CP025958">
    <property type="protein sequence ID" value="AWM36741.1"/>
    <property type="molecule type" value="Genomic_DNA"/>
</dbReference>
<feature type="region of interest" description="Disordered" evidence="1">
    <location>
        <begin position="1"/>
        <end position="31"/>
    </location>
</feature>
<evidence type="ECO:0000256" key="1">
    <source>
        <dbReference type="SAM" id="MobiDB-lite"/>
    </source>
</evidence>
<organism evidence="3 4">
    <name type="scientific">Gemmata obscuriglobus</name>
    <dbReference type="NCBI Taxonomy" id="114"/>
    <lineage>
        <taxon>Bacteria</taxon>
        <taxon>Pseudomonadati</taxon>
        <taxon>Planctomycetota</taxon>
        <taxon>Planctomycetia</taxon>
        <taxon>Gemmatales</taxon>
        <taxon>Gemmataceae</taxon>
        <taxon>Gemmata</taxon>
    </lineage>
</organism>
<dbReference type="Pfam" id="PF13648">
    <property type="entry name" value="Lipocalin_4"/>
    <property type="match status" value="1"/>
</dbReference>
<dbReference type="AlphaFoldDB" id="A0A2Z3GW05"/>
<proteinExistence type="predicted"/>
<feature type="domain" description="Lipocalin-like" evidence="2">
    <location>
        <begin position="36"/>
        <end position="115"/>
    </location>
</feature>
<evidence type="ECO:0000313" key="4">
    <source>
        <dbReference type="Proteomes" id="UP000245802"/>
    </source>
</evidence>
<sequence length="133" mass="14996">MMSSWGAVVAQDQKRVGDGRPLAPPPREKPSTHELLVGEWQAVKTSNPAVPKLVTVTVRFNKNGTFEFETNDAKYGIRQQQGTYEVSGKVVSLKYTNDNKFYSLLAEEITKEKLVTASRVDGGRSRYEYIRKK</sequence>
<evidence type="ECO:0000313" key="3">
    <source>
        <dbReference type="EMBL" id="AWM36741.1"/>
    </source>
</evidence>
<keyword evidence="4" id="KW-1185">Reference proteome</keyword>
<gene>
    <name evidence="3" type="ORF">C1280_06715</name>
</gene>
<dbReference type="Proteomes" id="UP000245802">
    <property type="component" value="Chromosome"/>
</dbReference>
<reference evidence="3 4" key="1">
    <citation type="submission" date="2018-01" db="EMBL/GenBank/DDBJ databases">
        <title>G. obscuriglobus.</title>
        <authorList>
            <person name="Franke J."/>
            <person name="Blomberg W."/>
            <person name="Selmecki A."/>
        </authorList>
    </citation>
    <scope>NUCLEOTIDE SEQUENCE [LARGE SCALE GENOMIC DNA]</scope>
    <source>
        <strain evidence="3 4">DSM 5831</strain>
    </source>
</reference>
<protein>
    <recommendedName>
        <fullName evidence="2">Lipocalin-like domain-containing protein</fullName>
    </recommendedName>
</protein>
<accession>A0A2Z3GW05</accession>
<dbReference type="InterPro" id="IPR024311">
    <property type="entry name" value="Lipocalin-like"/>
</dbReference>